<sequence>MVGMVENTTIVIVGAGVAGLTLGNFLLRHGIGCVVLERHSREYVERRQRAGTVDARGVRMYRAWGLGEVLAGDPLPEVAGGFWIDGEELPIDLDDEDNADSILCPQQVLVRNLTDVFLRDGGDLRFEAADVSLGDVVRYRDTGGAVRAIRGDFVAGCDGDRGVSRASIPDGVLTRYAHEYGYAWLSVLAAVPGTSSGMAIHSRGLAGLIPRGAHASRIYLQIPLTDTVEQWPDERIWRELDARYGSPRQSGPITDKRIVPLRSVVYDPMSYGNLYLLGDAAHIVPPMSAKGINLALNDAETFARAVILQAEKGDPSLLDSYSADCLRHVWNYQAFAAWITDLMHDAGDTTYAGEFRQQIARAELQRQFTSPAANRLFSELTSGVN</sequence>
<keyword evidence="1" id="KW-0285">Flavoprotein</keyword>
<dbReference type="Proteomes" id="UP000637628">
    <property type="component" value="Unassembled WGS sequence"/>
</dbReference>
<dbReference type="PRINTS" id="PR00420">
    <property type="entry name" value="RNGMNOXGNASE"/>
</dbReference>
<name>A0ABQ3YRQ9_9ACTN</name>
<reference evidence="4 5" key="1">
    <citation type="submission" date="2021-01" db="EMBL/GenBank/DDBJ databases">
        <title>Whole genome shotgun sequence of Actinoplanes durhamensis NBRC 14914.</title>
        <authorList>
            <person name="Komaki H."/>
            <person name="Tamura T."/>
        </authorList>
    </citation>
    <scope>NUCLEOTIDE SEQUENCE [LARGE SCALE GENOMIC DNA]</scope>
    <source>
        <strain evidence="4 5">NBRC 14914</strain>
    </source>
</reference>
<dbReference type="Gene3D" id="3.30.9.10">
    <property type="entry name" value="D-Amino Acid Oxidase, subunit A, domain 2"/>
    <property type="match status" value="1"/>
</dbReference>
<dbReference type="InterPro" id="IPR002938">
    <property type="entry name" value="FAD-bd"/>
</dbReference>
<proteinExistence type="predicted"/>
<dbReference type="PANTHER" id="PTHR43004">
    <property type="entry name" value="TRK SYSTEM POTASSIUM UPTAKE PROTEIN"/>
    <property type="match status" value="1"/>
</dbReference>
<dbReference type="NCBIfam" id="NF006091">
    <property type="entry name" value="PRK08243.1"/>
    <property type="match status" value="1"/>
</dbReference>
<evidence type="ECO:0000313" key="4">
    <source>
        <dbReference type="EMBL" id="GIE00270.1"/>
    </source>
</evidence>
<dbReference type="PANTHER" id="PTHR43004:SF3">
    <property type="entry name" value="P-HYDROXYBENZOATE HYDROXYLASE"/>
    <property type="match status" value="1"/>
</dbReference>
<dbReference type="SUPFAM" id="SSF54373">
    <property type="entry name" value="FAD-linked reductases, C-terminal domain"/>
    <property type="match status" value="1"/>
</dbReference>
<dbReference type="InterPro" id="IPR036188">
    <property type="entry name" value="FAD/NAD-bd_sf"/>
</dbReference>
<organism evidence="4 5">
    <name type="scientific">Paractinoplanes durhamensis</name>
    <dbReference type="NCBI Taxonomy" id="113563"/>
    <lineage>
        <taxon>Bacteria</taxon>
        <taxon>Bacillati</taxon>
        <taxon>Actinomycetota</taxon>
        <taxon>Actinomycetes</taxon>
        <taxon>Micromonosporales</taxon>
        <taxon>Micromonosporaceae</taxon>
        <taxon>Paractinoplanes</taxon>
    </lineage>
</organism>
<keyword evidence="5" id="KW-1185">Reference proteome</keyword>
<evidence type="ECO:0000256" key="2">
    <source>
        <dbReference type="ARBA" id="ARBA00022827"/>
    </source>
</evidence>
<dbReference type="Pfam" id="PF01494">
    <property type="entry name" value="FAD_binding_3"/>
    <property type="match status" value="1"/>
</dbReference>
<evidence type="ECO:0000256" key="1">
    <source>
        <dbReference type="ARBA" id="ARBA00022630"/>
    </source>
</evidence>
<dbReference type="SUPFAM" id="SSF51905">
    <property type="entry name" value="FAD/NAD(P)-binding domain"/>
    <property type="match status" value="1"/>
</dbReference>
<evidence type="ECO:0000313" key="5">
    <source>
        <dbReference type="Proteomes" id="UP000637628"/>
    </source>
</evidence>
<comment type="caution">
    <text evidence="4">The sequence shown here is derived from an EMBL/GenBank/DDBJ whole genome shotgun (WGS) entry which is preliminary data.</text>
</comment>
<dbReference type="EMBL" id="BOML01000013">
    <property type="protein sequence ID" value="GIE00270.1"/>
    <property type="molecule type" value="Genomic_DNA"/>
</dbReference>
<accession>A0ABQ3YRQ9</accession>
<evidence type="ECO:0000259" key="3">
    <source>
        <dbReference type="Pfam" id="PF01494"/>
    </source>
</evidence>
<dbReference type="Gene3D" id="3.50.50.60">
    <property type="entry name" value="FAD/NAD(P)-binding domain"/>
    <property type="match status" value="1"/>
</dbReference>
<feature type="domain" description="FAD-binding" evidence="3">
    <location>
        <begin position="8"/>
        <end position="333"/>
    </location>
</feature>
<dbReference type="InterPro" id="IPR050641">
    <property type="entry name" value="RIFMO-like"/>
</dbReference>
<keyword evidence="2" id="KW-0274">FAD</keyword>
<gene>
    <name evidence="4" type="primary">pobA_1</name>
    <name evidence="4" type="ORF">Adu01nite_16200</name>
</gene>
<protein>
    <submittedName>
        <fullName evidence="4">4-hydroxybenzoate 3-monooxygenase</fullName>
    </submittedName>
</protein>